<gene>
    <name evidence="1" type="ORF">S12H4_20168</name>
</gene>
<protein>
    <submittedName>
        <fullName evidence="1">Uncharacterized protein</fullName>
    </submittedName>
</protein>
<accession>X1QZR3</accession>
<dbReference type="EMBL" id="BARW01010180">
    <property type="protein sequence ID" value="GAI73778.1"/>
    <property type="molecule type" value="Genomic_DNA"/>
</dbReference>
<proteinExistence type="predicted"/>
<organism evidence="1">
    <name type="scientific">marine sediment metagenome</name>
    <dbReference type="NCBI Taxonomy" id="412755"/>
    <lineage>
        <taxon>unclassified sequences</taxon>
        <taxon>metagenomes</taxon>
        <taxon>ecological metagenomes</taxon>
    </lineage>
</organism>
<name>X1QZR3_9ZZZZ</name>
<comment type="caution">
    <text evidence="1">The sequence shown here is derived from an EMBL/GenBank/DDBJ whole genome shotgun (WGS) entry which is preliminary data.</text>
</comment>
<reference evidence="1" key="1">
    <citation type="journal article" date="2014" name="Front. Microbiol.">
        <title>High frequency of phylogenetically diverse reductive dehalogenase-homologous genes in deep subseafloor sedimentary metagenomes.</title>
        <authorList>
            <person name="Kawai M."/>
            <person name="Futagami T."/>
            <person name="Toyoda A."/>
            <person name="Takaki Y."/>
            <person name="Nishi S."/>
            <person name="Hori S."/>
            <person name="Arai W."/>
            <person name="Tsubouchi T."/>
            <person name="Morono Y."/>
            <person name="Uchiyama I."/>
            <person name="Ito T."/>
            <person name="Fujiyama A."/>
            <person name="Inagaki F."/>
            <person name="Takami H."/>
        </authorList>
    </citation>
    <scope>NUCLEOTIDE SEQUENCE</scope>
    <source>
        <strain evidence="1">Expedition CK06-06</strain>
    </source>
</reference>
<feature type="non-terminal residue" evidence="1">
    <location>
        <position position="1"/>
    </location>
</feature>
<evidence type="ECO:0000313" key="1">
    <source>
        <dbReference type="EMBL" id="GAI73778.1"/>
    </source>
</evidence>
<sequence>CSKTIKIINIMNDMAKSMRQAPTDAMGITSLEK</sequence>
<dbReference type="AlphaFoldDB" id="X1QZR3"/>